<evidence type="ECO:0000313" key="4">
    <source>
        <dbReference type="Proteomes" id="UP000065151"/>
    </source>
</evidence>
<dbReference type="AlphaFoldDB" id="A0A0U3F7E6"/>
<dbReference type="Gene3D" id="3.40.50.720">
    <property type="entry name" value="NAD(P)-binding Rossmann-like Domain"/>
    <property type="match status" value="1"/>
</dbReference>
<accession>A0A0U3F7E6</accession>
<name>A0A0U3F7E6_9MICC</name>
<dbReference type="InterPro" id="IPR020904">
    <property type="entry name" value="Sc_DH/Rdtase_CS"/>
</dbReference>
<dbReference type="PANTHER" id="PTHR42760:SF121">
    <property type="entry name" value="3-OXOACYL-(ACYL-CARRIER-PROTEIN) REDUCTASE"/>
    <property type="match status" value="1"/>
</dbReference>
<sequence length="262" mass="27194">MSGRVEGRSILITGAGSGMGRVIAIALAKEGANITLFDLNFAAANAVKDEITLAGGSAVAASGNVVDRADVAMAVQTSVDSFGQLDCMFAIAGIIKPTHFLETTEENFRSTLDVNGLGTLICQQEAAKQMIKQGKGGKLIVTSSIAGRQGYPNFASYCASKFAVTALNQSAAHALAKHKITSNAFAPGVVDTPLWKKLDLDLMDMGDTSRPGEAFESFSGANLIGRKGVAEDVVGTALYLASSDSDYMTGQTIMIDGGMVLV</sequence>
<dbReference type="GO" id="GO:0048038">
    <property type="term" value="F:quinone binding"/>
    <property type="evidence" value="ECO:0007669"/>
    <property type="project" value="TreeGrafter"/>
</dbReference>
<dbReference type="RefSeq" id="WP_058929002.1">
    <property type="nucleotide sequence ID" value="NZ_CP013747.1"/>
</dbReference>
<dbReference type="SUPFAM" id="SSF51735">
    <property type="entry name" value="NAD(P)-binding Rossmann-fold domains"/>
    <property type="match status" value="1"/>
</dbReference>
<dbReference type="InterPro" id="IPR002347">
    <property type="entry name" value="SDR_fam"/>
</dbReference>
<evidence type="ECO:0000256" key="1">
    <source>
        <dbReference type="ARBA" id="ARBA00006484"/>
    </source>
</evidence>
<keyword evidence="2" id="KW-0560">Oxidoreductase</keyword>
<organism evidence="3">
    <name type="scientific">Pseudarthrobacter sulfonivorans</name>
    <dbReference type="NCBI Taxonomy" id="121292"/>
    <lineage>
        <taxon>Bacteria</taxon>
        <taxon>Bacillati</taxon>
        <taxon>Actinomycetota</taxon>
        <taxon>Actinomycetes</taxon>
        <taxon>Micrococcales</taxon>
        <taxon>Micrococcaceae</taxon>
        <taxon>Pseudarthrobacter</taxon>
    </lineage>
</organism>
<dbReference type="PROSITE" id="PS00061">
    <property type="entry name" value="ADH_SHORT"/>
    <property type="match status" value="1"/>
</dbReference>
<dbReference type="GO" id="GO:0006633">
    <property type="term" value="P:fatty acid biosynthetic process"/>
    <property type="evidence" value="ECO:0007669"/>
    <property type="project" value="TreeGrafter"/>
</dbReference>
<protein>
    <submittedName>
        <fullName evidence="3">Shikimate dehydrogenase</fullName>
    </submittedName>
</protein>
<comment type="similarity">
    <text evidence="1">Belongs to the short-chain dehydrogenases/reductases (SDR) family.</text>
</comment>
<dbReference type="STRING" id="121292.AU252_00245"/>
<dbReference type="GO" id="GO:0016616">
    <property type="term" value="F:oxidoreductase activity, acting on the CH-OH group of donors, NAD or NADP as acceptor"/>
    <property type="evidence" value="ECO:0007669"/>
    <property type="project" value="TreeGrafter"/>
</dbReference>
<dbReference type="Proteomes" id="UP000065151">
    <property type="component" value="Chromosome"/>
</dbReference>
<evidence type="ECO:0000256" key="2">
    <source>
        <dbReference type="ARBA" id="ARBA00023002"/>
    </source>
</evidence>
<dbReference type="PANTHER" id="PTHR42760">
    <property type="entry name" value="SHORT-CHAIN DEHYDROGENASES/REDUCTASES FAMILY MEMBER"/>
    <property type="match status" value="1"/>
</dbReference>
<dbReference type="FunFam" id="3.40.50.720:FF:000084">
    <property type="entry name" value="Short-chain dehydrogenase reductase"/>
    <property type="match status" value="1"/>
</dbReference>
<gene>
    <name evidence="3" type="ORF">AU252_00245</name>
</gene>
<dbReference type="PRINTS" id="PR00081">
    <property type="entry name" value="GDHRDH"/>
</dbReference>
<proteinExistence type="inferred from homology"/>
<dbReference type="InterPro" id="IPR036291">
    <property type="entry name" value="NAD(P)-bd_dom_sf"/>
</dbReference>
<dbReference type="KEGG" id="psul:AU252_00245"/>
<reference evidence="3 4" key="1">
    <citation type="submission" date="2015-12" db="EMBL/GenBank/DDBJ databases">
        <authorList>
            <person name="Shamseldin A."/>
            <person name="Moawad H."/>
            <person name="Abd El-Rahim W.M."/>
            <person name="Sadowsky M.J."/>
        </authorList>
    </citation>
    <scope>NUCLEOTIDE SEQUENCE [LARGE SCALE GENOMIC DNA]</scope>
    <source>
        <strain evidence="3 4">Ar51</strain>
    </source>
</reference>
<evidence type="ECO:0000313" key="3">
    <source>
        <dbReference type="EMBL" id="ALV39785.1"/>
    </source>
</evidence>
<dbReference type="Pfam" id="PF00106">
    <property type="entry name" value="adh_short"/>
    <property type="match status" value="1"/>
</dbReference>
<dbReference type="EMBL" id="CP013747">
    <property type="protein sequence ID" value="ALV39785.1"/>
    <property type="molecule type" value="Genomic_DNA"/>
</dbReference>